<feature type="transmembrane region" description="Helical" evidence="11">
    <location>
        <begin position="116"/>
        <end position="136"/>
    </location>
</feature>
<evidence type="ECO:0000313" key="14">
    <source>
        <dbReference type="Proteomes" id="UP000239649"/>
    </source>
</evidence>
<gene>
    <name evidence="13" type="ORF">C2E20_5607</name>
</gene>
<comment type="subcellular location">
    <subcellularLocation>
        <location evidence="2">Cytoplasm</location>
        <location evidence="2">Cytoskeleton</location>
        <location evidence="2">Cilium axoneme</location>
    </subcellularLocation>
    <subcellularLocation>
        <location evidence="1">Membrane</location>
    </subcellularLocation>
</comment>
<dbReference type="GO" id="GO:0016020">
    <property type="term" value="C:membrane"/>
    <property type="evidence" value="ECO:0007669"/>
    <property type="project" value="UniProtKB-SubCell"/>
</dbReference>
<feature type="transmembrane region" description="Helical" evidence="11">
    <location>
        <begin position="428"/>
        <end position="448"/>
    </location>
</feature>
<dbReference type="Pfam" id="PF01490">
    <property type="entry name" value="Aa_trans"/>
    <property type="match status" value="1"/>
</dbReference>
<evidence type="ECO:0000256" key="2">
    <source>
        <dbReference type="ARBA" id="ARBA00004430"/>
    </source>
</evidence>
<feature type="transmembrane region" description="Helical" evidence="11">
    <location>
        <begin position="454"/>
        <end position="476"/>
    </location>
</feature>
<evidence type="ECO:0000256" key="9">
    <source>
        <dbReference type="ARBA" id="ARBA00023136"/>
    </source>
</evidence>
<evidence type="ECO:0000256" key="8">
    <source>
        <dbReference type="ARBA" id="ARBA00022989"/>
    </source>
</evidence>
<evidence type="ECO:0000256" key="3">
    <source>
        <dbReference type="ARBA" id="ARBA00022448"/>
    </source>
</evidence>
<keyword evidence="6" id="KW-0677">Repeat</keyword>
<evidence type="ECO:0000259" key="12">
    <source>
        <dbReference type="Pfam" id="PF01490"/>
    </source>
</evidence>
<evidence type="ECO:0000313" key="13">
    <source>
        <dbReference type="EMBL" id="PSC71028.1"/>
    </source>
</evidence>
<feature type="transmembrane region" description="Helical" evidence="11">
    <location>
        <begin position="21"/>
        <end position="41"/>
    </location>
</feature>
<keyword evidence="5 11" id="KW-0812">Transmembrane</keyword>
<dbReference type="EMBL" id="LHPF02000016">
    <property type="protein sequence ID" value="PSC71028.1"/>
    <property type="molecule type" value="Genomic_DNA"/>
</dbReference>
<accession>A0A2P6VAD1</accession>
<dbReference type="Gene3D" id="3.80.10.10">
    <property type="entry name" value="Ribonuclease Inhibitor"/>
    <property type="match status" value="1"/>
</dbReference>
<dbReference type="PANTHER" id="PTHR48017">
    <property type="entry name" value="OS05G0424000 PROTEIN-RELATED"/>
    <property type="match status" value="1"/>
</dbReference>
<dbReference type="GO" id="GO:0005930">
    <property type="term" value="C:axoneme"/>
    <property type="evidence" value="ECO:0007669"/>
    <property type="project" value="UniProtKB-SubCell"/>
</dbReference>
<dbReference type="GO" id="GO:0006865">
    <property type="term" value="P:amino acid transport"/>
    <property type="evidence" value="ECO:0007669"/>
    <property type="project" value="UniProtKB-KW"/>
</dbReference>
<dbReference type="SMART" id="SM00369">
    <property type="entry name" value="LRR_TYP"/>
    <property type="match status" value="2"/>
</dbReference>
<feature type="compositionally biased region" description="Low complexity" evidence="10">
    <location>
        <begin position="979"/>
        <end position="996"/>
    </location>
</feature>
<evidence type="ECO:0000256" key="11">
    <source>
        <dbReference type="SAM" id="Phobius"/>
    </source>
</evidence>
<evidence type="ECO:0000256" key="6">
    <source>
        <dbReference type="ARBA" id="ARBA00022737"/>
    </source>
</evidence>
<keyword evidence="14" id="KW-1185">Reference proteome</keyword>
<protein>
    <submittedName>
        <fullName evidence="13">Amino acid permease 2</fullName>
    </submittedName>
</protein>
<feature type="transmembrane region" description="Helical" evidence="11">
    <location>
        <begin position="157"/>
        <end position="179"/>
    </location>
</feature>
<evidence type="ECO:0000256" key="4">
    <source>
        <dbReference type="ARBA" id="ARBA00022614"/>
    </source>
</evidence>
<feature type="domain" description="Amino acid transporter transmembrane" evidence="12">
    <location>
        <begin position="23"/>
        <end position="506"/>
    </location>
</feature>
<dbReference type="InterPro" id="IPR032675">
    <property type="entry name" value="LRR_dom_sf"/>
</dbReference>
<name>A0A2P6VAD1_9CHLO</name>
<keyword evidence="8 11" id="KW-1133">Transmembrane helix</keyword>
<dbReference type="PROSITE" id="PS51450">
    <property type="entry name" value="LRR"/>
    <property type="match status" value="1"/>
</dbReference>
<keyword evidence="4" id="KW-0433">Leucine-rich repeat</keyword>
<organism evidence="13 14">
    <name type="scientific">Micractinium conductrix</name>
    <dbReference type="NCBI Taxonomy" id="554055"/>
    <lineage>
        <taxon>Eukaryota</taxon>
        <taxon>Viridiplantae</taxon>
        <taxon>Chlorophyta</taxon>
        <taxon>core chlorophytes</taxon>
        <taxon>Trebouxiophyceae</taxon>
        <taxon>Chlorellales</taxon>
        <taxon>Chlorellaceae</taxon>
        <taxon>Chlorella clade</taxon>
        <taxon>Micractinium</taxon>
    </lineage>
</organism>
<evidence type="ECO:0000256" key="10">
    <source>
        <dbReference type="SAM" id="MobiDB-lite"/>
    </source>
</evidence>
<feature type="transmembrane region" description="Helical" evidence="11">
    <location>
        <begin position="72"/>
        <end position="96"/>
    </location>
</feature>
<sequence length="1003" mass="105960">MAQLYLVDGIEFSRYHHAVSHVLVAYSITGAIAMGTVAKYLGSEPSATWQLVLLMGGIEVVLSQLPSLEEIWWVSALGTLSSLGYVFIALGLGLAYCGAGQGSLGGRPGSSDANKAFGVMNSLGNIAFAFGFAQVLMEIQDTLRQPPKAEKTMRKAVSVASIGSFVLYLSSAVACYAALGNGVPGEVLEGFEDAPDWLLIVANLLICVHMITAWQVWAQPVFDTIESHLKARRIRKQSAAAGLPPAGGGIFADAEPSASAGGSMAKEHQEHQPSPFDVAAPKAEASGAGAHPPQPYVHWEPPLVVVAEASQSGEDMAAPSIDLEAHGSQALALALSYKGKLRSGQLSARGSGASLVLNTNPLPDLLPPGGWTSSRRLAHADLERRSSRLSSVGSRLGSQAMYHLDTGAANEHVPANDAGYLLPFWQRFLVRTSYVLVCTLVACVMPFFNSVVGLVGALTFWPITIYFPFAMYCKVYKPSGRVVAAMKGVGGVMLLVCLAAAVGSVVNVIDSLIHAVQEAIFMQCDQQTRAGVLPRVCRSLHALLSGPNACLWRDICWETDLCQPGQAERAAAFLSWLASRGGSTCTLQLDMWSSGAVPLPVPPGLALAAQLESTLGACLSRCEFLRLRWAGQEFVVGDWVAGAQALTCLALSANELTVRSSLTHATALAHLELSTLSDSGPHLHPGCLPASITRLCSVPAPGEIVNVAVLPAGAVQVTAALPAQLLGLPRLAYLDVSESWFDAAHMAAALPCLTRLTSLALDKCELPDGLPSELTLLTRLRVLSFDGISVSVDGVPVPVAAWSAMLSSLTRLVSLSLSNIHLPELPPAVEHLPRLQNLYLEHNALRCLPPGPFWKQLRVLSTDWEPLLQSHRLLLEAPHLHKLALGDMSVSTNFADGLPPISAVNPLLDTLRSHPSLTQVILVVRPSQLHGLRTLRPTLHAQSVEHDAFFVEDSVEVLGPGEGEGEEAEDAALSDDDVAGPGAEEQAAAEGAQAAQGTGGGDV</sequence>
<feature type="transmembrane region" description="Helical" evidence="11">
    <location>
        <begin position="47"/>
        <end position="65"/>
    </location>
</feature>
<dbReference type="OrthoDB" id="655540at2759"/>
<reference evidence="13 14" key="1">
    <citation type="journal article" date="2018" name="Plant J.">
        <title>Genome sequences of Chlorella sorokiniana UTEX 1602 and Micractinium conductrix SAG 241.80: implications to maltose excretion by a green alga.</title>
        <authorList>
            <person name="Arriola M.B."/>
            <person name="Velmurugan N."/>
            <person name="Zhang Y."/>
            <person name="Plunkett M.H."/>
            <person name="Hondzo H."/>
            <person name="Barney B.M."/>
        </authorList>
    </citation>
    <scope>NUCLEOTIDE SEQUENCE [LARGE SCALE GENOMIC DNA]</scope>
    <source>
        <strain evidence="13 14">SAG 241.80</strain>
    </source>
</reference>
<feature type="transmembrane region" description="Helical" evidence="11">
    <location>
        <begin position="488"/>
        <end position="509"/>
    </location>
</feature>
<dbReference type="InterPro" id="IPR003591">
    <property type="entry name" value="Leu-rich_rpt_typical-subtyp"/>
</dbReference>
<keyword evidence="7" id="KW-0029">Amino-acid transport</keyword>
<evidence type="ECO:0000256" key="1">
    <source>
        <dbReference type="ARBA" id="ARBA00004370"/>
    </source>
</evidence>
<feature type="transmembrane region" description="Helical" evidence="11">
    <location>
        <begin position="199"/>
        <end position="217"/>
    </location>
</feature>
<feature type="region of interest" description="Disordered" evidence="10">
    <location>
        <begin position="958"/>
        <end position="1003"/>
    </location>
</feature>
<evidence type="ECO:0000256" key="7">
    <source>
        <dbReference type="ARBA" id="ARBA00022970"/>
    </source>
</evidence>
<dbReference type="InterPro" id="IPR013057">
    <property type="entry name" value="AA_transpt_TM"/>
</dbReference>
<feature type="compositionally biased region" description="Low complexity" evidence="10">
    <location>
        <begin position="279"/>
        <end position="290"/>
    </location>
</feature>
<dbReference type="InterPro" id="IPR001611">
    <property type="entry name" value="Leu-rich_rpt"/>
</dbReference>
<dbReference type="STRING" id="554055.A0A2P6VAD1"/>
<dbReference type="Proteomes" id="UP000239649">
    <property type="component" value="Unassembled WGS sequence"/>
</dbReference>
<feature type="region of interest" description="Disordered" evidence="10">
    <location>
        <begin position="254"/>
        <end position="294"/>
    </location>
</feature>
<feature type="compositionally biased region" description="Acidic residues" evidence="10">
    <location>
        <begin position="963"/>
        <end position="978"/>
    </location>
</feature>
<keyword evidence="9 11" id="KW-0472">Membrane</keyword>
<proteinExistence type="predicted"/>
<dbReference type="SUPFAM" id="SSF52047">
    <property type="entry name" value="RNI-like"/>
    <property type="match status" value="1"/>
</dbReference>
<dbReference type="AlphaFoldDB" id="A0A2P6VAD1"/>
<evidence type="ECO:0000256" key="5">
    <source>
        <dbReference type="ARBA" id="ARBA00022692"/>
    </source>
</evidence>
<keyword evidence="3" id="KW-0813">Transport</keyword>
<comment type="caution">
    <text evidence="13">The sequence shown here is derived from an EMBL/GenBank/DDBJ whole genome shotgun (WGS) entry which is preliminary data.</text>
</comment>